<dbReference type="EMBL" id="BAAANS010000002">
    <property type="protein sequence ID" value="GAA2084411.1"/>
    <property type="molecule type" value="Genomic_DNA"/>
</dbReference>
<dbReference type="RefSeq" id="WP_344549857.1">
    <property type="nucleotide sequence ID" value="NZ_BAAANS010000002.1"/>
</dbReference>
<feature type="transmembrane region" description="Helical" evidence="1">
    <location>
        <begin position="94"/>
        <end position="114"/>
    </location>
</feature>
<dbReference type="Proteomes" id="UP001500897">
    <property type="component" value="Unassembled WGS sequence"/>
</dbReference>
<organism evidence="2 3">
    <name type="scientific">Kitasatospora saccharophila</name>
    <dbReference type="NCBI Taxonomy" id="407973"/>
    <lineage>
        <taxon>Bacteria</taxon>
        <taxon>Bacillati</taxon>
        <taxon>Actinomycetota</taxon>
        <taxon>Actinomycetes</taxon>
        <taxon>Kitasatosporales</taxon>
        <taxon>Streptomycetaceae</taxon>
        <taxon>Kitasatospora</taxon>
    </lineage>
</organism>
<name>A0ABN2W9A4_9ACTN</name>
<evidence type="ECO:0000256" key="1">
    <source>
        <dbReference type="SAM" id="Phobius"/>
    </source>
</evidence>
<keyword evidence="1" id="KW-1133">Transmembrane helix</keyword>
<keyword evidence="3" id="KW-1185">Reference proteome</keyword>
<proteinExistence type="predicted"/>
<keyword evidence="1" id="KW-0812">Transmembrane</keyword>
<gene>
    <name evidence="2" type="ORF">GCM10009759_03420</name>
</gene>
<reference evidence="2 3" key="1">
    <citation type="journal article" date="2019" name="Int. J. Syst. Evol. Microbiol.">
        <title>The Global Catalogue of Microorganisms (GCM) 10K type strain sequencing project: providing services to taxonomists for standard genome sequencing and annotation.</title>
        <authorList>
            <consortium name="The Broad Institute Genomics Platform"/>
            <consortium name="The Broad Institute Genome Sequencing Center for Infectious Disease"/>
            <person name="Wu L."/>
            <person name="Ma J."/>
        </authorList>
    </citation>
    <scope>NUCLEOTIDE SEQUENCE [LARGE SCALE GENOMIC DNA]</scope>
    <source>
        <strain evidence="2 3">JCM 14559</strain>
    </source>
</reference>
<accession>A0ABN2W9A4</accession>
<evidence type="ECO:0000313" key="2">
    <source>
        <dbReference type="EMBL" id="GAA2084411.1"/>
    </source>
</evidence>
<keyword evidence="1" id="KW-0472">Membrane</keyword>
<evidence type="ECO:0000313" key="3">
    <source>
        <dbReference type="Proteomes" id="UP001500897"/>
    </source>
</evidence>
<protein>
    <recommendedName>
        <fullName evidence="4">DUF1640 domain-containing protein</fullName>
    </recommendedName>
</protein>
<comment type="caution">
    <text evidence="2">The sequence shown here is derived from an EMBL/GenBank/DDBJ whole genome shotgun (WGS) entry which is preliminary data.</text>
</comment>
<evidence type="ECO:0008006" key="4">
    <source>
        <dbReference type="Google" id="ProtNLM"/>
    </source>
</evidence>
<sequence>MSVPPTAEPTLWELQRSLTQLREDQRDSIAGLREDLRGDLQALAVRMEQSVTRDVYHADQRLLGQRLDMVERDLASERRAREDTEAAAAAARRWLVGAFVAPVVVAIVQLWLLAQGKST</sequence>